<evidence type="ECO:0000256" key="12">
    <source>
        <dbReference type="PROSITE-ProRule" id="PRU01211"/>
    </source>
</evidence>
<feature type="binding site" evidence="12">
    <location>
        <position position="118"/>
    </location>
    <ligand>
        <name>Zn(2+)</name>
        <dbReference type="ChEBI" id="CHEBI:29105"/>
        <note>catalytic</note>
    </ligand>
</feature>
<proteinExistence type="predicted"/>
<protein>
    <recommendedName>
        <fullName evidence="13">Metalloendopeptidase</fullName>
        <ecNumber evidence="13">3.4.24.-</ecNumber>
    </recommendedName>
</protein>
<evidence type="ECO:0000256" key="2">
    <source>
        <dbReference type="ARBA" id="ARBA00004613"/>
    </source>
</evidence>
<dbReference type="STRING" id="27835.A0A0N4Y0G3"/>
<dbReference type="PANTHER" id="PTHR10127:SF891">
    <property type="entry name" value="ZINC METALLOPROTEINASE NAS-29"/>
    <property type="match status" value="1"/>
</dbReference>
<keyword evidence="7" id="KW-0732">Signal</keyword>
<evidence type="ECO:0000256" key="8">
    <source>
        <dbReference type="ARBA" id="ARBA00022801"/>
    </source>
</evidence>
<evidence type="ECO:0000256" key="3">
    <source>
        <dbReference type="ARBA" id="ARBA00022525"/>
    </source>
</evidence>
<comment type="cofactor">
    <cofactor evidence="12 13">
        <name>Zn(2+)</name>
        <dbReference type="ChEBI" id="CHEBI:29105"/>
    </cofactor>
    <text evidence="12 13">Binds 1 zinc ion per subunit.</text>
</comment>
<evidence type="ECO:0000256" key="13">
    <source>
        <dbReference type="RuleBase" id="RU361183"/>
    </source>
</evidence>
<dbReference type="PROSITE" id="PS51864">
    <property type="entry name" value="ASTACIN"/>
    <property type="match status" value="1"/>
</dbReference>
<reference evidence="17" key="1">
    <citation type="submission" date="2017-02" db="UniProtKB">
        <authorList>
            <consortium name="WormBaseParasite"/>
        </authorList>
    </citation>
    <scope>IDENTIFICATION</scope>
</reference>
<sequence>MIINRALMRELQRLKPESRRKRWAYRDNLYPGTIWEDGVPYEFDAELPQSARNSLTNAMKFWEWHTCVNFRPRENETEYILFTGENQGCFSTVGRDETQLVQPVNIGRGCYHFGVTTHEVGHAIGLFHHQQRYDRDDYVSFEKQEVAKKYWMNFAKIPQKYLDTYGLPYDVGSIMHYTPTEFASNVYLPSLMTKDGNLQGTMGSMDGPSFLDVLIVNRHYKCQGE</sequence>
<dbReference type="Proteomes" id="UP000271162">
    <property type="component" value="Unassembled WGS sequence"/>
</dbReference>
<keyword evidence="11" id="KW-0325">Glycoprotein</keyword>
<feature type="binding site" evidence="12">
    <location>
        <position position="128"/>
    </location>
    <ligand>
        <name>Zn(2+)</name>
        <dbReference type="ChEBI" id="CHEBI:29105"/>
        <note>catalytic</note>
    </ligand>
</feature>
<dbReference type="InterPro" id="IPR001506">
    <property type="entry name" value="Peptidase_M12A"/>
</dbReference>
<dbReference type="InterPro" id="IPR034035">
    <property type="entry name" value="Astacin-like_dom"/>
</dbReference>
<comment type="function">
    <text evidence="1">Metalloprotease.</text>
</comment>
<keyword evidence="6 12" id="KW-0479">Metal-binding</keyword>
<evidence type="ECO:0000256" key="5">
    <source>
        <dbReference type="ARBA" id="ARBA00022685"/>
    </source>
</evidence>
<evidence type="ECO:0000313" key="15">
    <source>
        <dbReference type="EMBL" id="VDL72603.1"/>
    </source>
</evidence>
<keyword evidence="5" id="KW-0165">Cleavage on pair of basic residues</keyword>
<evidence type="ECO:0000256" key="6">
    <source>
        <dbReference type="ARBA" id="ARBA00022723"/>
    </source>
</evidence>
<evidence type="ECO:0000256" key="10">
    <source>
        <dbReference type="ARBA" id="ARBA00023157"/>
    </source>
</evidence>
<keyword evidence="12 13" id="KW-0482">Metalloprotease</keyword>
<dbReference type="Pfam" id="PF01400">
    <property type="entry name" value="Astacin"/>
    <property type="match status" value="1"/>
</dbReference>
<feature type="active site" evidence="12">
    <location>
        <position position="119"/>
    </location>
</feature>
<evidence type="ECO:0000313" key="17">
    <source>
        <dbReference type="WBParaSite" id="NBR_0000901301-mRNA-1"/>
    </source>
</evidence>
<evidence type="ECO:0000256" key="11">
    <source>
        <dbReference type="ARBA" id="ARBA00023180"/>
    </source>
</evidence>
<feature type="domain" description="Peptidase M12A" evidence="14">
    <location>
        <begin position="12"/>
        <end position="223"/>
    </location>
</feature>
<dbReference type="FunFam" id="3.40.390.10:FF:000073">
    <property type="entry name" value="Zinc metalloproteinase"/>
    <property type="match status" value="1"/>
</dbReference>
<dbReference type="WBParaSite" id="NBR_0000901301-mRNA-1">
    <property type="protein sequence ID" value="NBR_0000901301-mRNA-1"/>
    <property type="gene ID" value="NBR_0000901301"/>
</dbReference>
<feature type="binding site" evidence="12">
    <location>
        <position position="122"/>
    </location>
    <ligand>
        <name>Zn(2+)</name>
        <dbReference type="ChEBI" id="CHEBI:29105"/>
        <note>catalytic</note>
    </ligand>
</feature>
<dbReference type="PANTHER" id="PTHR10127">
    <property type="entry name" value="DISCOIDIN, CUB, EGF, LAMININ , AND ZINC METALLOPROTEASE DOMAIN CONTAINING"/>
    <property type="match status" value="1"/>
</dbReference>
<dbReference type="CDD" id="cd04280">
    <property type="entry name" value="ZnMc_astacin_like"/>
    <property type="match status" value="1"/>
</dbReference>
<keyword evidence="10 12" id="KW-1015">Disulfide bond</keyword>
<evidence type="ECO:0000256" key="9">
    <source>
        <dbReference type="ARBA" id="ARBA00022833"/>
    </source>
</evidence>
<comment type="caution">
    <text evidence="12">Lacks conserved residue(s) required for the propagation of feature annotation.</text>
</comment>
<dbReference type="GO" id="GO:0005576">
    <property type="term" value="C:extracellular region"/>
    <property type="evidence" value="ECO:0007669"/>
    <property type="project" value="UniProtKB-SubCell"/>
</dbReference>
<dbReference type="InterPro" id="IPR006026">
    <property type="entry name" value="Peptidase_Metallo"/>
</dbReference>
<dbReference type="Gene3D" id="3.40.390.10">
    <property type="entry name" value="Collagenase (Catalytic Domain)"/>
    <property type="match status" value="1"/>
</dbReference>
<comment type="subcellular location">
    <subcellularLocation>
        <location evidence="2">Secreted</location>
    </subcellularLocation>
</comment>
<name>A0A0N4Y0G3_NIPBR</name>
<keyword evidence="8 12" id="KW-0378">Hydrolase</keyword>
<evidence type="ECO:0000313" key="16">
    <source>
        <dbReference type="Proteomes" id="UP000271162"/>
    </source>
</evidence>
<dbReference type="GO" id="GO:0004222">
    <property type="term" value="F:metalloendopeptidase activity"/>
    <property type="evidence" value="ECO:0007669"/>
    <property type="project" value="UniProtKB-UniRule"/>
</dbReference>
<keyword evidence="9 12" id="KW-0862">Zinc</keyword>
<evidence type="ECO:0000259" key="14">
    <source>
        <dbReference type="PROSITE" id="PS51864"/>
    </source>
</evidence>
<dbReference type="EC" id="3.4.24.-" evidence="13"/>
<reference evidence="15 16" key="2">
    <citation type="submission" date="2018-11" db="EMBL/GenBank/DDBJ databases">
        <authorList>
            <consortium name="Pathogen Informatics"/>
        </authorList>
    </citation>
    <scope>NUCLEOTIDE SEQUENCE [LARGE SCALE GENOMIC DNA]</scope>
</reference>
<dbReference type="EMBL" id="UYSL01020078">
    <property type="protein sequence ID" value="VDL72603.1"/>
    <property type="molecule type" value="Genomic_DNA"/>
</dbReference>
<organism evidence="17">
    <name type="scientific">Nippostrongylus brasiliensis</name>
    <name type="common">Rat hookworm</name>
    <dbReference type="NCBI Taxonomy" id="27835"/>
    <lineage>
        <taxon>Eukaryota</taxon>
        <taxon>Metazoa</taxon>
        <taxon>Ecdysozoa</taxon>
        <taxon>Nematoda</taxon>
        <taxon>Chromadorea</taxon>
        <taxon>Rhabditida</taxon>
        <taxon>Rhabditina</taxon>
        <taxon>Rhabditomorpha</taxon>
        <taxon>Strongyloidea</taxon>
        <taxon>Heligmosomidae</taxon>
        <taxon>Nippostrongylus</taxon>
    </lineage>
</organism>
<keyword evidence="4 12" id="KW-0645">Protease</keyword>
<dbReference type="InterPro" id="IPR024079">
    <property type="entry name" value="MetalloPept_cat_dom_sf"/>
</dbReference>
<keyword evidence="3" id="KW-0964">Secreted</keyword>
<dbReference type="SMART" id="SM00235">
    <property type="entry name" value="ZnMc"/>
    <property type="match status" value="1"/>
</dbReference>
<evidence type="ECO:0000256" key="7">
    <source>
        <dbReference type="ARBA" id="ARBA00022729"/>
    </source>
</evidence>
<dbReference type="GO" id="GO:0006508">
    <property type="term" value="P:proteolysis"/>
    <property type="evidence" value="ECO:0007669"/>
    <property type="project" value="UniProtKB-KW"/>
</dbReference>
<keyword evidence="16" id="KW-1185">Reference proteome</keyword>
<dbReference type="PRINTS" id="PR00480">
    <property type="entry name" value="ASTACIN"/>
</dbReference>
<evidence type="ECO:0000256" key="1">
    <source>
        <dbReference type="ARBA" id="ARBA00002657"/>
    </source>
</evidence>
<feature type="disulfide bond" evidence="12">
    <location>
        <begin position="67"/>
        <end position="222"/>
    </location>
</feature>
<dbReference type="SUPFAM" id="SSF55486">
    <property type="entry name" value="Metalloproteases ('zincins'), catalytic domain"/>
    <property type="match status" value="1"/>
</dbReference>
<dbReference type="AlphaFoldDB" id="A0A0N4Y0G3"/>
<dbReference type="OMA" id="NETEYIL"/>
<gene>
    <name evidence="15" type="ORF">NBR_LOCUS9014</name>
</gene>
<accession>A0A0N4Y0G3</accession>
<evidence type="ECO:0000256" key="4">
    <source>
        <dbReference type="ARBA" id="ARBA00022670"/>
    </source>
</evidence>
<dbReference type="GO" id="GO:0008270">
    <property type="term" value="F:zinc ion binding"/>
    <property type="evidence" value="ECO:0007669"/>
    <property type="project" value="UniProtKB-UniRule"/>
</dbReference>